<dbReference type="InterPro" id="IPR052343">
    <property type="entry name" value="Retrotransposon-Effector_Assoc"/>
</dbReference>
<dbReference type="Gene3D" id="3.60.10.10">
    <property type="entry name" value="Endonuclease/exonuclease/phosphatase"/>
    <property type="match status" value="1"/>
</dbReference>
<dbReference type="PANTHER" id="PTHR46890">
    <property type="entry name" value="NON-LTR RETROLELEMENT REVERSE TRANSCRIPTASE-LIKE PROTEIN-RELATED"/>
    <property type="match status" value="1"/>
</dbReference>
<evidence type="ECO:0000256" key="5">
    <source>
        <dbReference type="ARBA" id="ARBA00023146"/>
    </source>
</evidence>
<dbReference type="SUPFAM" id="SSF52374">
    <property type="entry name" value="Nucleotidylyl transferase"/>
    <property type="match status" value="1"/>
</dbReference>
<gene>
    <name evidence="9" type="ORF">FSB_LOCUS23721</name>
</gene>
<dbReference type="GO" id="GO:0005524">
    <property type="term" value="F:ATP binding"/>
    <property type="evidence" value="ECO:0007669"/>
    <property type="project" value="UniProtKB-KW"/>
</dbReference>
<dbReference type="InterPro" id="IPR014729">
    <property type="entry name" value="Rossmann-like_a/b/a_fold"/>
</dbReference>
<keyword evidence="1 6" id="KW-0436">Ligase</keyword>
<dbReference type="Pfam" id="PF03372">
    <property type="entry name" value="Exo_endo_phos"/>
    <property type="match status" value="1"/>
</dbReference>
<keyword evidence="4 6" id="KW-0648">Protein biosynthesis</keyword>
<accession>A0A2N9G909</accession>
<proteinExistence type="inferred from homology"/>
<keyword evidence="3 6" id="KW-0067">ATP-binding</keyword>
<dbReference type="Pfam" id="PF00078">
    <property type="entry name" value="RVT_1"/>
    <property type="match status" value="1"/>
</dbReference>
<evidence type="ECO:0000256" key="2">
    <source>
        <dbReference type="ARBA" id="ARBA00022741"/>
    </source>
</evidence>
<reference evidence="9" key="1">
    <citation type="submission" date="2018-02" db="EMBL/GenBank/DDBJ databases">
        <authorList>
            <person name="Cohen D.B."/>
            <person name="Kent A.D."/>
        </authorList>
    </citation>
    <scope>NUCLEOTIDE SEQUENCE</scope>
</reference>
<dbReference type="Pfam" id="PF00133">
    <property type="entry name" value="tRNA-synt_1"/>
    <property type="match status" value="1"/>
</dbReference>
<dbReference type="PROSITE" id="PS00178">
    <property type="entry name" value="AA_TRNA_LIGASE_I"/>
    <property type="match status" value="1"/>
</dbReference>
<dbReference type="Gene3D" id="3.40.50.620">
    <property type="entry name" value="HUPs"/>
    <property type="match status" value="1"/>
</dbReference>
<organism evidence="9">
    <name type="scientific">Fagus sylvatica</name>
    <name type="common">Beechnut</name>
    <dbReference type="NCBI Taxonomy" id="28930"/>
    <lineage>
        <taxon>Eukaryota</taxon>
        <taxon>Viridiplantae</taxon>
        <taxon>Streptophyta</taxon>
        <taxon>Embryophyta</taxon>
        <taxon>Tracheophyta</taxon>
        <taxon>Spermatophyta</taxon>
        <taxon>Magnoliopsida</taxon>
        <taxon>eudicotyledons</taxon>
        <taxon>Gunneridae</taxon>
        <taxon>Pentapetalae</taxon>
        <taxon>rosids</taxon>
        <taxon>fabids</taxon>
        <taxon>Fagales</taxon>
        <taxon>Fagaceae</taxon>
        <taxon>Fagus</taxon>
    </lineage>
</organism>
<dbReference type="InterPro" id="IPR043502">
    <property type="entry name" value="DNA/RNA_pol_sf"/>
</dbReference>
<comment type="similarity">
    <text evidence="6">Belongs to the class-I aminoacyl-tRNA synthetase family.</text>
</comment>
<dbReference type="SUPFAM" id="SSF56672">
    <property type="entry name" value="DNA/RNA polymerases"/>
    <property type="match status" value="1"/>
</dbReference>
<name>A0A2N9G909_FAGSY</name>
<dbReference type="InterPro" id="IPR005135">
    <property type="entry name" value="Endo/exonuclease/phosphatase"/>
</dbReference>
<dbReference type="GO" id="GO:0004812">
    <property type="term" value="F:aminoacyl-tRNA ligase activity"/>
    <property type="evidence" value="ECO:0007669"/>
    <property type="project" value="UniProtKB-KW"/>
</dbReference>
<feature type="transmembrane region" description="Helical" evidence="7">
    <location>
        <begin position="1346"/>
        <end position="1371"/>
    </location>
</feature>
<dbReference type="EMBL" id="OIVN01001609">
    <property type="protein sequence ID" value="SPC95839.1"/>
    <property type="molecule type" value="Genomic_DNA"/>
</dbReference>
<dbReference type="PANTHER" id="PTHR46890:SF50">
    <property type="entry name" value="RNA-DIRECTED DNA POLYMERASE, EUKARYOTA, REVERSE TRANSCRIPTASE ZINC-BINDING DOMAIN PROTEIN-RELATED"/>
    <property type="match status" value="1"/>
</dbReference>
<keyword evidence="2 6" id="KW-0547">Nucleotide-binding</keyword>
<dbReference type="InterPro" id="IPR036691">
    <property type="entry name" value="Endo/exonu/phosph_ase_sf"/>
</dbReference>
<evidence type="ECO:0000256" key="6">
    <source>
        <dbReference type="RuleBase" id="RU363035"/>
    </source>
</evidence>
<dbReference type="PROSITE" id="PS50878">
    <property type="entry name" value="RT_POL"/>
    <property type="match status" value="1"/>
</dbReference>
<dbReference type="InterPro" id="IPR001412">
    <property type="entry name" value="aa-tRNA-synth_I_CS"/>
</dbReference>
<dbReference type="InterPro" id="IPR002300">
    <property type="entry name" value="aa-tRNA-synth_Ia"/>
</dbReference>
<dbReference type="InterPro" id="IPR000477">
    <property type="entry name" value="RT_dom"/>
</dbReference>
<dbReference type="GO" id="GO:0048608">
    <property type="term" value="P:reproductive structure development"/>
    <property type="evidence" value="ECO:0007669"/>
    <property type="project" value="UniProtKB-ARBA"/>
</dbReference>
<protein>
    <recommendedName>
        <fullName evidence="8">Reverse transcriptase domain-containing protein</fullName>
    </recommendedName>
</protein>
<keyword evidence="7" id="KW-0812">Transmembrane</keyword>
<keyword evidence="5 6" id="KW-0030">Aminoacyl-tRNA synthetase</keyword>
<dbReference type="GO" id="GO:0009791">
    <property type="term" value="P:post-embryonic development"/>
    <property type="evidence" value="ECO:0007669"/>
    <property type="project" value="UniProtKB-ARBA"/>
</dbReference>
<sequence>MLQTAFSTSPALFFFSPRCSASNRLNPILFSKRRRCWHFSRTRPTTFSSVAASTENGVFTSPEIAKTFDFTSEERIYNWWESQGYFRPNFDRGSDPFVIPMPPPNVTGSLHMGHAMFVTLEDIMVRYHRMKGRPTLWVPGTDHAGIATQLYMHPMDLEPTGASKIKMALPPPPLDGYRVVKLSCLYNSGGRFLDISEYHSGARRGSIRLPEGRRGAGWSLFEFQVCKYFLCEVVIPKQPLRVAEEKLPAVGAYRIRKVSWNQNRQDRKSWAFRKNAGFAPKLTKTVTISDTEKKSRIKVDMATKAPRPDPPLPFRVETQVHYSTSPTAQCVEQRGGGGSFGQQEELGQTVLCWRSFLEPKSLIRSQRLVIQSMRMTIPNRKPLRRLRLLVLMGSSTIYKWILAKKTLAVNPVVRRYFQRIGADLLRDERMAVSASEASSVVMNGGEEIPLSMVVFSVDHEHKTTEAGSSVDGLGKLKAHFPAHLLDRIDPLDFVAFTQGYTGDILALEDAMSAWVEQRYKGFKKLVGMDLLGFENECISLLRRIDVEQKRLRATTGPRYPNGSVNKGGALFFMQLKIISWNVRGLNNPRKREVVKNLLRDWKGDVVCLQETKLAAANLSIIRSIWGNMYVGWEVLNTVNSAGGILLMWDKRVLEKLDCFIGTYSVSCQWKSLDDNFILDWIRHLWSELGELVRISPPCPCIDRVLVSADWEEHFPDVSQKLLPRPLSDHSPILVEAGGMARERLLREELKLEVDRLAHLMANSHRRRNQIKYIEVDGTQFEEESEIRNQVVHFYKALYHENEDWRPDVDGLSFASIGEEAKDRLERRFDKDEVVQVLKDLEGDKAPGLDGFIMAFFQKCWPVLQDDIMGFFEEVYEQGQFESSLNATFLALIPKKNDARNIKDFRPISLIGSVYKLLSKVLANRLKEVLDDLISESQNAFVGGRQMLDSVLIANECLDSRLKRRQPGVICKLDIEKAYDHVNWNCLIHLLDTMGFGTKWQGWIRACISTVRYSVLINGSPAGYFGSSRGLRQGDPLSPLLFLLVMEILSKILKKVEESGLIRGFHASRSGVAGLSISHILFADDTMIMCDADPVQLMYLRLAMTCFEASTGLRVNLGKSEIVPVGDVENLRVLADILCCRIGSLPMSYLGMPLGSTFKSTLIWNPIIEKLERRLAGWKSVAKRIEQIQRKFLWGGSDDTFKHCLVKWDTVCSPIAKGGLGVRKLVPFNRALLDKWLWRFGVEDNRLWKRVLVARHGTGCGEWSTGWTRDSHGCGIWKGIMLGWSDFSAHLKYKVGRGNRVRLWHDRWCGDVPLKDSFPVLYACASNKAATVSEVLVRENGRVDWRVTLCVTLMIGNLIMSLLFWVCFNLIFLRGWWMMVFGGT</sequence>
<keyword evidence="7" id="KW-0472">Membrane</keyword>
<evidence type="ECO:0000256" key="7">
    <source>
        <dbReference type="SAM" id="Phobius"/>
    </source>
</evidence>
<evidence type="ECO:0000259" key="8">
    <source>
        <dbReference type="PROSITE" id="PS50878"/>
    </source>
</evidence>
<evidence type="ECO:0000256" key="1">
    <source>
        <dbReference type="ARBA" id="ARBA00022598"/>
    </source>
</evidence>
<keyword evidence="7" id="KW-1133">Transmembrane helix</keyword>
<dbReference type="GO" id="GO:0006418">
    <property type="term" value="P:tRNA aminoacylation for protein translation"/>
    <property type="evidence" value="ECO:0007669"/>
    <property type="project" value="InterPro"/>
</dbReference>
<evidence type="ECO:0000313" key="9">
    <source>
        <dbReference type="EMBL" id="SPC95839.1"/>
    </source>
</evidence>
<evidence type="ECO:0000256" key="3">
    <source>
        <dbReference type="ARBA" id="ARBA00022840"/>
    </source>
</evidence>
<dbReference type="CDD" id="cd01650">
    <property type="entry name" value="RT_nLTR_like"/>
    <property type="match status" value="1"/>
</dbReference>
<evidence type="ECO:0000256" key="4">
    <source>
        <dbReference type="ARBA" id="ARBA00022917"/>
    </source>
</evidence>
<dbReference type="SUPFAM" id="SSF56219">
    <property type="entry name" value="DNase I-like"/>
    <property type="match status" value="1"/>
</dbReference>
<feature type="domain" description="Reverse transcriptase" evidence="8">
    <location>
        <begin position="873"/>
        <end position="1153"/>
    </location>
</feature>